<dbReference type="EMBL" id="CM046388">
    <property type="protein sequence ID" value="KAI8572132.1"/>
    <property type="molecule type" value="Genomic_DNA"/>
</dbReference>
<organism evidence="1 2">
    <name type="scientific">Rhododendron molle</name>
    <name type="common">Chinese azalea</name>
    <name type="synonym">Azalea mollis</name>
    <dbReference type="NCBI Taxonomy" id="49168"/>
    <lineage>
        <taxon>Eukaryota</taxon>
        <taxon>Viridiplantae</taxon>
        <taxon>Streptophyta</taxon>
        <taxon>Embryophyta</taxon>
        <taxon>Tracheophyta</taxon>
        <taxon>Spermatophyta</taxon>
        <taxon>Magnoliopsida</taxon>
        <taxon>eudicotyledons</taxon>
        <taxon>Gunneridae</taxon>
        <taxon>Pentapetalae</taxon>
        <taxon>asterids</taxon>
        <taxon>Ericales</taxon>
        <taxon>Ericaceae</taxon>
        <taxon>Ericoideae</taxon>
        <taxon>Rhodoreae</taxon>
        <taxon>Rhododendron</taxon>
    </lineage>
</organism>
<sequence>MQVAEKGEDPIYFDGGGACGMVKGGEVLQYVWRREGFILGNCQSFISNGAWVADSSRGAAAWVHVGAHRQEVMAQVELCFASSAALVEVQASLATLWWASVQGFPKVCIQTNSSIFAHGLCNPQGAAASLQLALKDFCFLCSFNYVKIVKVSRLVAKASHRLVVKTTHNRAQATSYKQAIDLWLQQLIIELRLL</sequence>
<protein>
    <submittedName>
        <fullName evidence="1">Uncharacterized protein</fullName>
    </submittedName>
</protein>
<keyword evidence="2" id="KW-1185">Reference proteome</keyword>
<dbReference type="Proteomes" id="UP001062846">
    <property type="component" value="Chromosome 1"/>
</dbReference>
<evidence type="ECO:0000313" key="2">
    <source>
        <dbReference type="Proteomes" id="UP001062846"/>
    </source>
</evidence>
<reference evidence="1" key="1">
    <citation type="submission" date="2022-02" db="EMBL/GenBank/DDBJ databases">
        <title>Plant Genome Project.</title>
        <authorList>
            <person name="Zhang R.-G."/>
        </authorList>
    </citation>
    <scope>NUCLEOTIDE SEQUENCE</scope>
    <source>
        <strain evidence="1">AT1</strain>
    </source>
</reference>
<proteinExistence type="predicted"/>
<accession>A0ACC0Q4E6</accession>
<comment type="caution">
    <text evidence="1">The sequence shown here is derived from an EMBL/GenBank/DDBJ whole genome shotgun (WGS) entry which is preliminary data.</text>
</comment>
<evidence type="ECO:0000313" key="1">
    <source>
        <dbReference type="EMBL" id="KAI8572132.1"/>
    </source>
</evidence>
<name>A0ACC0Q4E6_RHOML</name>
<gene>
    <name evidence="1" type="ORF">RHMOL_Rhmol01G0174900</name>
</gene>